<dbReference type="UniPathway" id="UPA00098">
    <property type="reaction ID" value="UER00361"/>
</dbReference>
<dbReference type="InterPro" id="IPR029036">
    <property type="entry name" value="P5CR_dimer"/>
</dbReference>
<dbReference type="FunFam" id="1.10.3730.10:FF:000001">
    <property type="entry name" value="Pyrroline-5-carboxylate reductase"/>
    <property type="match status" value="1"/>
</dbReference>
<dbReference type="InterPro" id="IPR008927">
    <property type="entry name" value="6-PGluconate_DH-like_C_sf"/>
</dbReference>
<evidence type="ECO:0000259" key="12">
    <source>
        <dbReference type="Pfam" id="PF03807"/>
    </source>
</evidence>
<dbReference type="InterPro" id="IPR000304">
    <property type="entry name" value="Pyrroline-COOH_reductase"/>
</dbReference>
<dbReference type="InterPro" id="IPR036291">
    <property type="entry name" value="NAD(P)-bd_dom_sf"/>
</dbReference>
<evidence type="ECO:0000313" key="14">
    <source>
        <dbReference type="EMBL" id="MDE52422.1"/>
    </source>
</evidence>
<evidence type="ECO:0000256" key="11">
    <source>
        <dbReference type="SAM" id="MobiDB-lite"/>
    </source>
</evidence>
<keyword evidence="6" id="KW-0560">Oxidoreductase</keyword>
<dbReference type="SUPFAM" id="SSF48179">
    <property type="entry name" value="6-phosphogluconate dehydrogenase C-terminal domain-like"/>
    <property type="match status" value="1"/>
</dbReference>
<dbReference type="PANTHER" id="PTHR11645:SF0">
    <property type="entry name" value="PYRROLINE-5-CARBOXYLATE REDUCTASE 3"/>
    <property type="match status" value="1"/>
</dbReference>
<gene>
    <name evidence="14" type="primary">PYCRL_1</name>
    <name evidence="14" type="ORF">g.18554</name>
</gene>
<proteinExistence type="inferred from homology"/>
<dbReference type="HAMAP" id="MF_01925">
    <property type="entry name" value="P5C_reductase"/>
    <property type="match status" value="1"/>
</dbReference>
<feature type="domain" description="Pyrroline-5-carboxylate reductase dimerisation" evidence="13">
    <location>
        <begin position="352"/>
        <end position="455"/>
    </location>
</feature>
<accession>A0A6G1SR09</accession>
<feature type="compositionally biased region" description="Low complexity" evidence="11">
    <location>
        <begin position="14"/>
        <end position="129"/>
    </location>
</feature>
<comment type="similarity">
    <text evidence="2">Belongs to the pyrroline-5-carboxylate reductase family.</text>
</comment>
<dbReference type="GO" id="GO:0055129">
    <property type="term" value="P:L-proline biosynthetic process"/>
    <property type="evidence" value="ECO:0007669"/>
    <property type="project" value="UniProtKB-UniPathway"/>
</dbReference>
<keyword evidence="4" id="KW-0641">Proline biosynthesis</keyword>
<feature type="domain" description="Pyrroline-5-carboxylate reductase catalytic N-terminal" evidence="12">
    <location>
        <begin position="175"/>
        <end position="252"/>
    </location>
</feature>
<evidence type="ECO:0000259" key="13">
    <source>
        <dbReference type="Pfam" id="PF14748"/>
    </source>
</evidence>
<dbReference type="AlphaFoldDB" id="A0A6G1SR09"/>
<comment type="subunit">
    <text evidence="7">Homodecamer; composed of 5 homodimers.</text>
</comment>
<feature type="region of interest" description="Disordered" evidence="11">
    <location>
        <begin position="1"/>
        <end position="166"/>
    </location>
</feature>
<organism evidence="14">
    <name type="scientific">Aceria tosichella</name>
    <name type="common">wheat curl mite</name>
    <dbReference type="NCBI Taxonomy" id="561515"/>
    <lineage>
        <taxon>Eukaryota</taxon>
        <taxon>Metazoa</taxon>
        <taxon>Ecdysozoa</taxon>
        <taxon>Arthropoda</taxon>
        <taxon>Chelicerata</taxon>
        <taxon>Arachnida</taxon>
        <taxon>Acari</taxon>
        <taxon>Acariformes</taxon>
        <taxon>Trombidiformes</taxon>
        <taxon>Prostigmata</taxon>
        <taxon>Eupodina</taxon>
        <taxon>Eriophyoidea</taxon>
        <taxon>Eriophyidae</taxon>
        <taxon>Eriophyinae</taxon>
        <taxon>Aceriini</taxon>
        <taxon>Aceria</taxon>
    </lineage>
</organism>
<evidence type="ECO:0000256" key="2">
    <source>
        <dbReference type="ARBA" id="ARBA00005525"/>
    </source>
</evidence>
<comment type="pathway">
    <text evidence="1">Amino-acid biosynthesis; L-proline biosynthesis; L-proline from L-glutamate 5-semialdehyde: step 1/1.</text>
</comment>
<dbReference type="GO" id="GO:0004735">
    <property type="term" value="F:pyrroline-5-carboxylate reductase activity"/>
    <property type="evidence" value="ECO:0007669"/>
    <property type="project" value="UniProtKB-EC"/>
</dbReference>
<evidence type="ECO:0000256" key="1">
    <source>
        <dbReference type="ARBA" id="ARBA00005205"/>
    </source>
</evidence>
<protein>
    <recommendedName>
        <fullName evidence="8">Pyrroline-5-carboxylate reductase 3</fullName>
        <ecNumber evidence="3">1.5.1.2</ecNumber>
    </recommendedName>
    <alternativeName>
        <fullName evidence="9">Pyrroline-5-carboxylate reductase-like protein</fullName>
    </alternativeName>
</protein>
<dbReference type="PANTHER" id="PTHR11645">
    <property type="entry name" value="PYRROLINE-5-CARBOXYLATE REDUCTASE"/>
    <property type="match status" value="1"/>
</dbReference>
<evidence type="ECO:0000256" key="3">
    <source>
        <dbReference type="ARBA" id="ARBA00012855"/>
    </source>
</evidence>
<evidence type="ECO:0000256" key="8">
    <source>
        <dbReference type="ARBA" id="ARBA00039786"/>
    </source>
</evidence>
<evidence type="ECO:0000256" key="6">
    <source>
        <dbReference type="ARBA" id="ARBA00023002"/>
    </source>
</evidence>
<dbReference type="Pfam" id="PF03807">
    <property type="entry name" value="F420_oxidored"/>
    <property type="match status" value="1"/>
</dbReference>
<dbReference type="EMBL" id="GGYP01007651">
    <property type="protein sequence ID" value="MDE52422.1"/>
    <property type="molecule type" value="Transcribed_RNA"/>
</dbReference>
<name>A0A6G1SR09_9ACAR</name>
<keyword evidence="4" id="KW-0028">Amino-acid biosynthesis</keyword>
<evidence type="ECO:0000256" key="10">
    <source>
        <dbReference type="ARBA" id="ARBA00049975"/>
    </source>
</evidence>
<dbReference type="InterPro" id="IPR028939">
    <property type="entry name" value="P5C_Rdtase_cat_N"/>
</dbReference>
<dbReference type="Gene3D" id="1.10.3730.10">
    <property type="entry name" value="ProC C-terminal domain-like"/>
    <property type="match status" value="1"/>
</dbReference>
<comment type="function">
    <text evidence="10">Oxidoreductase that catalyzes the last step in proline biosynthesis, which corresponds to the reduction of pyrroline-5-carboxylate (P5C) to L-proline using NAD(P)H. Proline is synthesized from either glutamate or ornithine; both are converted to P5C, and then to proline via pyrroline-5-carboxylate reductases (PYCRs). PYCR3 is exclusively linked to the biosynthesis of proline from ornithine.</text>
</comment>
<dbReference type="Pfam" id="PF14748">
    <property type="entry name" value="P5CR_dimer"/>
    <property type="match status" value="1"/>
</dbReference>
<dbReference type="SUPFAM" id="SSF51735">
    <property type="entry name" value="NAD(P)-binding Rossmann-fold domains"/>
    <property type="match status" value="1"/>
</dbReference>
<evidence type="ECO:0000256" key="9">
    <source>
        <dbReference type="ARBA" id="ARBA00042532"/>
    </source>
</evidence>
<dbReference type="Gene3D" id="3.40.50.720">
    <property type="entry name" value="NAD(P)-binding Rossmann-like Domain"/>
    <property type="match status" value="1"/>
</dbReference>
<keyword evidence="5" id="KW-0521">NADP</keyword>
<reference evidence="14" key="1">
    <citation type="submission" date="2018-10" db="EMBL/GenBank/DDBJ databases">
        <title>Transcriptome assembly of Aceria tosichella (Wheat curl mite) Type 2.</title>
        <authorList>
            <person name="Scully E.D."/>
            <person name="Geib S.M."/>
            <person name="Palmer N.A."/>
            <person name="Gupta A.K."/>
            <person name="Sarath G."/>
            <person name="Tatineni S."/>
        </authorList>
    </citation>
    <scope>NUCLEOTIDE SEQUENCE</scope>
    <source>
        <strain evidence="14">LincolnNE</strain>
    </source>
</reference>
<evidence type="ECO:0000256" key="4">
    <source>
        <dbReference type="ARBA" id="ARBA00022650"/>
    </source>
</evidence>
<sequence length="461" mass="47112">MSKTEGNDAVSGQASEAASPASSAAESTASGVPESSAAPVSDVASKAAASAVPESSVVTPASDAAASTAAPASQAAASEAGGAASSVAPSEATDASAASSAPPASPKSQASATGLHKSVTSTKSPKSPVAAGGSSTGIPPAPAPKPKESSGRKPSASGGRHRGAKLGQLKLEEAKIGIIGAGKMADALVQGLIHYAKIQANRIHVAAPSAKNLETFKSYGCRVSKRNYDIFGRYDCDIIFLCFHGNVIKNCYKLGGSRPHPITTNYIPHLRHPIYIMSMVSGVSLAQIKACLLNPESTNRYVLEIHRIMMNTAVSSGLGLCAVDCEPDSRKLSAPLRQLLSSIAHLEHVPASQMDAACAIGGSGLAFSYYFINALADGAFKMGLSRKQAIRFASKTAQCAAQTMLESGKHPAELRDTVSAPSGAAIYGIHVLEKNDVASGVTAAVEAAHKRANELANEVRQ</sequence>
<dbReference type="EC" id="1.5.1.2" evidence="3"/>
<evidence type="ECO:0000256" key="7">
    <source>
        <dbReference type="ARBA" id="ARBA00038523"/>
    </source>
</evidence>
<evidence type="ECO:0000256" key="5">
    <source>
        <dbReference type="ARBA" id="ARBA00022857"/>
    </source>
</evidence>